<reference evidence="1 2" key="1">
    <citation type="submission" date="2017-03" db="EMBL/GenBank/DDBJ databases">
        <title>Complete genome sequence of Candidatus 'Thiodictyon syntrophicum' sp. nov. strain Cad16T, a photolithoautotroph purple sulfur bacterium isolated from an alpine meromictic lake.</title>
        <authorList>
            <person name="Luedin S.M."/>
            <person name="Pothier J.F."/>
            <person name="Danza F."/>
            <person name="Storelli N."/>
            <person name="Wittwer M."/>
            <person name="Tonolla M."/>
        </authorList>
    </citation>
    <scope>NUCLEOTIDE SEQUENCE [LARGE SCALE GENOMIC DNA]</scope>
    <source>
        <strain evidence="1 2">Cad16T</strain>
    </source>
</reference>
<organism evidence="1 2">
    <name type="scientific">Candidatus Thiodictyon syntrophicum</name>
    <dbReference type="NCBI Taxonomy" id="1166950"/>
    <lineage>
        <taxon>Bacteria</taxon>
        <taxon>Pseudomonadati</taxon>
        <taxon>Pseudomonadota</taxon>
        <taxon>Gammaproteobacteria</taxon>
        <taxon>Chromatiales</taxon>
        <taxon>Chromatiaceae</taxon>
        <taxon>Thiodictyon</taxon>
    </lineage>
</organism>
<evidence type="ECO:0000313" key="2">
    <source>
        <dbReference type="Proteomes" id="UP000232638"/>
    </source>
</evidence>
<dbReference type="KEGG" id="tsy:THSYN_28660"/>
<evidence type="ECO:0000313" key="1">
    <source>
        <dbReference type="EMBL" id="AUB84511.1"/>
    </source>
</evidence>
<proteinExistence type="predicted"/>
<protein>
    <submittedName>
        <fullName evidence="1">Uncharacterized protein</fullName>
    </submittedName>
</protein>
<keyword evidence="2" id="KW-1185">Reference proteome</keyword>
<dbReference type="RefSeq" id="WP_100922162.1">
    <property type="nucleotide sequence ID" value="NZ_CP020370.1"/>
</dbReference>
<accession>A0A2K8UHD6</accession>
<dbReference type="AlphaFoldDB" id="A0A2K8UHD6"/>
<gene>
    <name evidence="1" type="ORF">THSYN_28660</name>
</gene>
<dbReference type="OrthoDB" id="2567774at2"/>
<sequence>MLTDTGTVLVVDDKEEDGLRISSALWKAGLPVVFVQYDEAKLVDARPLAGGVRVVFMDIELSGKGLATNAHYAFQQVVTALQKLLPTENGPWALISWSSNDDHAEAMFKFVRERLSGTDLPVAFGRLDKEAVNDTALLEAVKSKLDGIDAVRCLIGWEHAVRRAVASVLHGLACTAEKGGDTGFLDGRLRNLLLELATAEAGKAQLSGMEVTALYRLLSRLLADRLDASDAPSCALGTPSHEPQVQDEEGREVWRCQINTMLNLDLNPGSVTSPGALFDVSTQKEQTLPSDLDSTKKRETFIRGNYLDTATSDRKAVSKACRLYWLDITPPCDHANGKVIWRRFVLVCRVPWQFRDHIWRLDRETDKKEVGRLCRDNLYRSPVCADESERFILLVNADLQITIRTDAVTAQLGPPSMRLRELLMADWMGWIGRHITRRGHIGLLLPL</sequence>
<name>A0A2K8UHD6_9GAMM</name>
<dbReference type="Proteomes" id="UP000232638">
    <property type="component" value="Chromosome"/>
</dbReference>
<dbReference type="EMBL" id="CP020370">
    <property type="protein sequence ID" value="AUB84511.1"/>
    <property type="molecule type" value="Genomic_DNA"/>
</dbReference>